<proteinExistence type="inferred from homology"/>
<protein>
    <submittedName>
        <fullName evidence="9">Iron ABC transporter permease</fullName>
    </submittedName>
</protein>
<keyword evidence="7 8" id="KW-0472">Membrane</keyword>
<dbReference type="GO" id="GO:0005886">
    <property type="term" value="C:plasma membrane"/>
    <property type="evidence" value="ECO:0007669"/>
    <property type="project" value="UniProtKB-SubCell"/>
</dbReference>
<reference evidence="9" key="1">
    <citation type="submission" date="2020-08" db="EMBL/GenBank/DDBJ databases">
        <title>Genome public.</title>
        <authorList>
            <person name="Liu C."/>
            <person name="Sun Q."/>
        </authorList>
    </citation>
    <scope>NUCLEOTIDE SEQUENCE</scope>
    <source>
        <strain evidence="9">BX12</strain>
    </source>
</reference>
<feature type="transmembrane region" description="Helical" evidence="8">
    <location>
        <begin position="94"/>
        <end position="114"/>
    </location>
</feature>
<feature type="transmembrane region" description="Helical" evidence="8">
    <location>
        <begin position="189"/>
        <end position="209"/>
    </location>
</feature>
<evidence type="ECO:0000256" key="5">
    <source>
        <dbReference type="ARBA" id="ARBA00022692"/>
    </source>
</evidence>
<feature type="transmembrane region" description="Helical" evidence="8">
    <location>
        <begin position="126"/>
        <end position="147"/>
    </location>
</feature>
<feature type="transmembrane region" description="Helical" evidence="8">
    <location>
        <begin position="233"/>
        <end position="251"/>
    </location>
</feature>
<evidence type="ECO:0000256" key="4">
    <source>
        <dbReference type="ARBA" id="ARBA00022475"/>
    </source>
</evidence>
<feature type="transmembrane region" description="Helical" evidence="8">
    <location>
        <begin position="159"/>
        <end position="177"/>
    </location>
</feature>
<feature type="transmembrane region" description="Helical" evidence="8">
    <location>
        <begin position="25"/>
        <end position="48"/>
    </location>
</feature>
<name>A0A923NK62_9FIRM</name>
<accession>A0A923NK62</accession>
<evidence type="ECO:0000313" key="10">
    <source>
        <dbReference type="Proteomes" id="UP000602647"/>
    </source>
</evidence>
<dbReference type="Pfam" id="PF01032">
    <property type="entry name" value="FecCD"/>
    <property type="match status" value="1"/>
</dbReference>
<dbReference type="AlphaFoldDB" id="A0A923NK62"/>
<organism evidence="9 10">
    <name type="scientific">Zhenpiania hominis</name>
    <dbReference type="NCBI Taxonomy" id="2763644"/>
    <lineage>
        <taxon>Bacteria</taxon>
        <taxon>Bacillati</taxon>
        <taxon>Bacillota</taxon>
        <taxon>Clostridia</taxon>
        <taxon>Peptostreptococcales</taxon>
        <taxon>Anaerovoracaceae</taxon>
        <taxon>Zhenpiania</taxon>
    </lineage>
</organism>
<dbReference type="Proteomes" id="UP000602647">
    <property type="component" value="Unassembled WGS sequence"/>
</dbReference>
<keyword evidence="5 8" id="KW-0812">Transmembrane</keyword>
<dbReference type="PANTHER" id="PTHR30472:SF25">
    <property type="entry name" value="ABC TRANSPORTER PERMEASE PROTEIN MJ0876-RELATED"/>
    <property type="match status" value="1"/>
</dbReference>
<evidence type="ECO:0000256" key="2">
    <source>
        <dbReference type="ARBA" id="ARBA00007935"/>
    </source>
</evidence>
<gene>
    <name evidence="9" type="ORF">H9L42_06105</name>
</gene>
<evidence type="ECO:0000256" key="1">
    <source>
        <dbReference type="ARBA" id="ARBA00004651"/>
    </source>
</evidence>
<sequence>MQIGLKDAEKIRIGDQKDYRRKMKLLILITVAVLLVSLCVRHIGVGFVSPVETFVNLKTWIHLNLGKAFNWPIYLERFSLLRDMDTYPESVGRLKITVITFLCGMLLALSGMLFQSVFRNPIAAPTMLGVSTGVQLGILILINNYGAMALSMPLEKYEYCYIGAVCMLALVMFAGKLSSGKKKFSVFDLLLVSAVLSQIVGAAISYYTVSMENEELLLYQQISKAMSVNIEPVSFLALLLALVISLVPVYLMRFSFNAISFDNEESSCMGISVGRLKIIALLLGTLMITAAMVHCGSVGMVSLIVPFISRGIFGAEFRRTFWGNLLIGGTLLVLCRDVASMVKFGGDGLPVGTVVEFVTLPIFVLILFSQRRTWE</sequence>
<dbReference type="GO" id="GO:0022857">
    <property type="term" value="F:transmembrane transporter activity"/>
    <property type="evidence" value="ECO:0007669"/>
    <property type="project" value="InterPro"/>
</dbReference>
<evidence type="ECO:0000313" key="9">
    <source>
        <dbReference type="EMBL" id="MBC6679395.1"/>
    </source>
</evidence>
<keyword evidence="3" id="KW-0813">Transport</keyword>
<dbReference type="InterPro" id="IPR037294">
    <property type="entry name" value="ABC_BtuC-like"/>
</dbReference>
<comment type="subcellular location">
    <subcellularLocation>
        <location evidence="1">Cell membrane</location>
        <topology evidence="1">Multi-pass membrane protein</topology>
    </subcellularLocation>
</comment>
<evidence type="ECO:0000256" key="8">
    <source>
        <dbReference type="SAM" id="Phobius"/>
    </source>
</evidence>
<dbReference type="InterPro" id="IPR000522">
    <property type="entry name" value="ABC_transptr_permease_BtuC"/>
</dbReference>
<evidence type="ECO:0000256" key="7">
    <source>
        <dbReference type="ARBA" id="ARBA00023136"/>
    </source>
</evidence>
<feature type="transmembrane region" description="Helical" evidence="8">
    <location>
        <begin position="321"/>
        <end position="339"/>
    </location>
</feature>
<evidence type="ECO:0000256" key="3">
    <source>
        <dbReference type="ARBA" id="ARBA00022448"/>
    </source>
</evidence>
<keyword evidence="6 8" id="KW-1133">Transmembrane helix</keyword>
<dbReference type="PANTHER" id="PTHR30472">
    <property type="entry name" value="FERRIC ENTEROBACTIN TRANSPORT SYSTEM PERMEASE PROTEIN"/>
    <property type="match status" value="1"/>
</dbReference>
<keyword evidence="4" id="KW-1003">Cell membrane</keyword>
<feature type="transmembrane region" description="Helical" evidence="8">
    <location>
        <begin position="279"/>
        <end position="309"/>
    </location>
</feature>
<keyword evidence="10" id="KW-1185">Reference proteome</keyword>
<dbReference type="EMBL" id="JACRYT010000004">
    <property type="protein sequence ID" value="MBC6679395.1"/>
    <property type="molecule type" value="Genomic_DNA"/>
</dbReference>
<evidence type="ECO:0000256" key="6">
    <source>
        <dbReference type="ARBA" id="ARBA00022989"/>
    </source>
</evidence>
<comment type="similarity">
    <text evidence="2">Belongs to the binding-protein-dependent transport system permease family. FecCD subfamily.</text>
</comment>
<comment type="caution">
    <text evidence="9">The sequence shown here is derived from an EMBL/GenBank/DDBJ whole genome shotgun (WGS) entry which is preliminary data.</text>
</comment>
<dbReference type="RefSeq" id="WP_187302503.1">
    <property type="nucleotide sequence ID" value="NZ_JACRYT010000004.1"/>
</dbReference>
<dbReference type="SUPFAM" id="SSF81345">
    <property type="entry name" value="ABC transporter involved in vitamin B12 uptake, BtuC"/>
    <property type="match status" value="1"/>
</dbReference>
<dbReference type="Gene3D" id="1.10.3470.10">
    <property type="entry name" value="ABC transporter involved in vitamin B12 uptake, BtuC"/>
    <property type="match status" value="1"/>
</dbReference>
<feature type="transmembrane region" description="Helical" evidence="8">
    <location>
        <begin position="351"/>
        <end position="369"/>
    </location>
</feature>